<evidence type="ECO:0000256" key="3">
    <source>
        <dbReference type="SAM" id="Coils"/>
    </source>
</evidence>
<evidence type="ECO:0000313" key="4">
    <source>
        <dbReference type="EMBL" id="GMG19511.1"/>
    </source>
</evidence>
<dbReference type="SUPFAM" id="SSF46579">
    <property type="entry name" value="Prefoldin"/>
    <property type="match status" value="1"/>
</dbReference>
<dbReference type="InterPro" id="IPR009053">
    <property type="entry name" value="Prefoldin"/>
</dbReference>
<comment type="similarity">
    <text evidence="1">Belongs to the prefoldin subunit beta family.</text>
</comment>
<dbReference type="GO" id="GO:0051082">
    <property type="term" value="F:unfolded protein binding"/>
    <property type="evidence" value="ECO:0007669"/>
    <property type="project" value="InterPro"/>
</dbReference>
<accession>A0A9W6YQ15</accession>
<gene>
    <name evidence="4" type="ORF">Amon01_000052400</name>
</gene>
<comment type="caution">
    <text evidence="4">The sequence shown here is derived from an EMBL/GenBank/DDBJ whole genome shotgun (WGS) entry which is preliminary data.</text>
</comment>
<dbReference type="InterPro" id="IPR002777">
    <property type="entry name" value="PFD_beta-like"/>
</dbReference>
<feature type="coiled-coil region" evidence="3">
    <location>
        <begin position="73"/>
        <end position="100"/>
    </location>
</feature>
<evidence type="ECO:0000313" key="5">
    <source>
        <dbReference type="Proteomes" id="UP001165063"/>
    </source>
</evidence>
<keyword evidence="2" id="KW-0143">Chaperone</keyword>
<name>A0A9W6YQ15_AMBMO</name>
<evidence type="ECO:0000256" key="1">
    <source>
        <dbReference type="ARBA" id="ARBA00008045"/>
    </source>
</evidence>
<protein>
    <submittedName>
        <fullName evidence="4">Unnamed protein product</fullName>
    </submittedName>
</protein>
<keyword evidence="3" id="KW-0175">Coiled coil</keyword>
<dbReference type="OrthoDB" id="29646at2759"/>
<sequence length="116" mass="13437">MCDNHIHSHLEMQLIYDKFQQTIEELSATSIKLRQNLEEHKIVLTTLSEVPSGRKCFRNLGEGLVETTAGEGKVALEKEIKVFEESLNMVEKEFKTKQEEFAKWKTSNNIKIVKSR</sequence>
<organism evidence="4 5">
    <name type="scientific">Ambrosiozyma monospora</name>
    <name type="common">Yeast</name>
    <name type="synonym">Endomycopsis monosporus</name>
    <dbReference type="NCBI Taxonomy" id="43982"/>
    <lineage>
        <taxon>Eukaryota</taxon>
        <taxon>Fungi</taxon>
        <taxon>Dikarya</taxon>
        <taxon>Ascomycota</taxon>
        <taxon>Saccharomycotina</taxon>
        <taxon>Pichiomycetes</taxon>
        <taxon>Pichiales</taxon>
        <taxon>Pichiaceae</taxon>
        <taxon>Ambrosiozyma</taxon>
    </lineage>
</organism>
<evidence type="ECO:0000256" key="2">
    <source>
        <dbReference type="ARBA" id="ARBA00023186"/>
    </source>
</evidence>
<dbReference type="EMBL" id="BSXU01000144">
    <property type="protein sequence ID" value="GMG19511.1"/>
    <property type="molecule type" value="Genomic_DNA"/>
</dbReference>
<dbReference type="GO" id="GO:0006457">
    <property type="term" value="P:protein folding"/>
    <property type="evidence" value="ECO:0007669"/>
    <property type="project" value="InterPro"/>
</dbReference>
<dbReference type="GO" id="GO:0016272">
    <property type="term" value="C:prefoldin complex"/>
    <property type="evidence" value="ECO:0007669"/>
    <property type="project" value="InterPro"/>
</dbReference>
<dbReference type="InterPro" id="IPR027235">
    <property type="entry name" value="PFD2"/>
</dbReference>
<dbReference type="Proteomes" id="UP001165063">
    <property type="component" value="Unassembled WGS sequence"/>
</dbReference>
<dbReference type="PANTHER" id="PTHR13303">
    <property type="entry name" value="PREFOLDIN SUBUNIT 2"/>
    <property type="match status" value="1"/>
</dbReference>
<dbReference type="Gene3D" id="1.10.287.370">
    <property type="match status" value="1"/>
</dbReference>
<keyword evidence="5" id="KW-1185">Reference proteome</keyword>
<reference evidence="4" key="1">
    <citation type="submission" date="2023-04" db="EMBL/GenBank/DDBJ databases">
        <title>Ambrosiozyma monospora NBRC 1965.</title>
        <authorList>
            <person name="Ichikawa N."/>
            <person name="Sato H."/>
            <person name="Tonouchi N."/>
        </authorList>
    </citation>
    <scope>NUCLEOTIDE SEQUENCE</scope>
    <source>
        <strain evidence="4">NBRC 1965</strain>
    </source>
</reference>
<dbReference type="Pfam" id="PF01920">
    <property type="entry name" value="Prefoldin_2"/>
    <property type="match status" value="1"/>
</dbReference>
<dbReference type="AlphaFoldDB" id="A0A9W6YQ15"/>
<proteinExistence type="inferred from homology"/>